<keyword evidence="1" id="KW-1133">Transmembrane helix</keyword>
<dbReference type="RefSeq" id="WP_038373639.1">
    <property type="nucleotide sequence ID" value="NZ_KK070000.1"/>
</dbReference>
<keyword evidence="1" id="KW-0812">Transmembrane</keyword>
<dbReference type="Proteomes" id="UP000023067">
    <property type="component" value="Unassembled WGS sequence"/>
</dbReference>
<comment type="caution">
    <text evidence="2">The sequence shown here is derived from an EMBL/GenBank/DDBJ whole genome shotgun (WGS) entry which is preliminary data.</text>
</comment>
<evidence type="ECO:0000313" key="3">
    <source>
        <dbReference type="Proteomes" id="UP000023067"/>
    </source>
</evidence>
<feature type="transmembrane region" description="Helical" evidence="1">
    <location>
        <begin position="21"/>
        <end position="46"/>
    </location>
</feature>
<dbReference type="STRING" id="396014.BF93_04375"/>
<evidence type="ECO:0000256" key="1">
    <source>
        <dbReference type="SAM" id="Phobius"/>
    </source>
</evidence>
<proteinExistence type="predicted"/>
<evidence type="ECO:0008006" key="4">
    <source>
        <dbReference type="Google" id="ProtNLM"/>
    </source>
</evidence>
<dbReference type="HOGENOM" id="CLU_104210_3_2_11"/>
<sequence>MSAERRGARAAIVSDRGSAPAAVIAWVGMAVTMLGALSLLGLGAAAQARADTAADLAALAGADALAAGSGDPCPIAGEVARRNGAQLASCTVAGRDVIIAVAVDAGALPAVSGRARAGPAPSSGLPR</sequence>
<name>Z9JQE2_9MICO</name>
<evidence type="ECO:0000313" key="2">
    <source>
        <dbReference type="EMBL" id="EWS80248.1"/>
    </source>
</evidence>
<dbReference type="EMBL" id="JDYK01000017">
    <property type="protein sequence ID" value="EWS80248.1"/>
    <property type="molecule type" value="Genomic_DNA"/>
</dbReference>
<organism evidence="2 3">
    <name type="scientific">Brachybacterium phenoliresistens</name>
    <dbReference type="NCBI Taxonomy" id="396014"/>
    <lineage>
        <taxon>Bacteria</taxon>
        <taxon>Bacillati</taxon>
        <taxon>Actinomycetota</taxon>
        <taxon>Actinomycetes</taxon>
        <taxon>Micrococcales</taxon>
        <taxon>Dermabacteraceae</taxon>
        <taxon>Brachybacterium</taxon>
    </lineage>
</organism>
<keyword evidence="3" id="KW-1185">Reference proteome</keyword>
<gene>
    <name evidence="2" type="ORF">BF93_04375</name>
</gene>
<keyword evidence="1" id="KW-0472">Membrane</keyword>
<dbReference type="PATRIC" id="fig|396014.3.peg.2906"/>
<accession>Z9JQE2</accession>
<dbReference type="AlphaFoldDB" id="Z9JQE2"/>
<dbReference type="InterPro" id="IPR021202">
    <property type="entry name" value="Rv3654c-like"/>
</dbReference>
<reference evidence="2 3" key="1">
    <citation type="submission" date="2014-02" db="EMBL/GenBank/DDBJ databases">
        <title>Genome sequence of Brachybacterium phenoliresistens strain W13A50.</title>
        <authorList>
            <person name="Wang X."/>
        </authorList>
    </citation>
    <scope>NUCLEOTIDE SEQUENCE [LARGE SCALE GENOMIC DNA]</scope>
    <source>
        <strain evidence="2 3">W13A50</strain>
    </source>
</reference>
<dbReference type="NCBIfam" id="TIGR03816">
    <property type="entry name" value="tadE_like_DECH"/>
    <property type="match status" value="1"/>
</dbReference>
<dbReference type="eggNOG" id="ENOG5033B4F">
    <property type="taxonomic scope" value="Bacteria"/>
</dbReference>
<protein>
    <recommendedName>
        <fullName evidence="4">Helicase</fullName>
    </recommendedName>
</protein>